<keyword evidence="3" id="KW-1185">Reference proteome</keyword>
<evidence type="ECO:0000313" key="2">
    <source>
        <dbReference type="EMBL" id="EFH13430.1"/>
    </source>
</evidence>
<comment type="caution">
    <text evidence="2">The sequence shown here is derived from an EMBL/GenBank/DDBJ whole genome shotgun (WGS) entry which is preliminary data.</text>
</comment>
<feature type="compositionally biased region" description="Basic residues" evidence="1">
    <location>
        <begin position="67"/>
        <end position="76"/>
    </location>
</feature>
<proteinExistence type="predicted"/>
<evidence type="ECO:0000256" key="1">
    <source>
        <dbReference type="SAM" id="MobiDB-lite"/>
    </source>
</evidence>
<protein>
    <submittedName>
        <fullName evidence="2">Uncharacterized protein</fullName>
    </submittedName>
</protein>
<feature type="compositionally biased region" description="Low complexity" evidence="1">
    <location>
        <begin position="1"/>
        <end position="16"/>
    </location>
</feature>
<feature type="compositionally biased region" description="Low complexity" evidence="1">
    <location>
        <begin position="204"/>
        <end position="214"/>
    </location>
</feature>
<accession>D5RGY6</accession>
<feature type="region of interest" description="Disordered" evidence="1">
    <location>
        <begin position="204"/>
        <end position="229"/>
    </location>
</feature>
<dbReference type="AlphaFoldDB" id="D5RGY6"/>
<feature type="region of interest" description="Disordered" evidence="1">
    <location>
        <begin position="170"/>
        <end position="190"/>
    </location>
</feature>
<name>D5RGY6_9PROT</name>
<feature type="region of interest" description="Disordered" evidence="1">
    <location>
        <begin position="1"/>
        <end position="62"/>
    </location>
</feature>
<gene>
    <name evidence="2" type="ORF">HMPREF0731_0345</name>
</gene>
<dbReference type="HOGENOM" id="CLU_707014_0_0_5"/>
<feature type="region of interest" description="Disordered" evidence="1">
    <location>
        <begin position="67"/>
        <end position="86"/>
    </location>
</feature>
<reference evidence="2 3" key="1">
    <citation type="submission" date="2010-04" db="EMBL/GenBank/DDBJ databases">
        <authorList>
            <person name="Qin X."/>
            <person name="Bachman B."/>
            <person name="Battles P."/>
            <person name="Bell A."/>
            <person name="Bess C."/>
            <person name="Bickham C."/>
            <person name="Chaboub L."/>
            <person name="Chen D."/>
            <person name="Coyle M."/>
            <person name="Deiros D.R."/>
            <person name="Dinh H."/>
            <person name="Forbes L."/>
            <person name="Fowler G."/>
            <person name="Francisco L."/>
            <person name="Fu Q."/>
            <person name="Gubbala S."/>
            <person name="Hale W."/>
            <person name="Han Y."/>
            <person name="Hemphill L."/>
            <person name="Highlander S.K."/>
            <person name="Hirani K."/>
            <person name="Hogues M."/>
            <person name="Jackson L."/>
            <person name="Jakkamsetti A."/>
            <person name="Javaid M."/>
            <person name="Jiang H."/>
            <person name="Korchina V."/>
            <person name="Kovar C."/>
            <person name="Lara F."/>
            <person name="Lee S."/>
            <person name="Mata R."/>
            <person name="Mathew T."/>
            <person name="Moen C."/>
            <person name="Morales K."/>
            <person name="Munidasa M."/>
            <person name="Nazareth L."/>
            <person name="Ngo R."/>
            <person name="Nguyen L."/>
            <person name="Okwuonu G."/>
            <person name="Ongeri F."/>
            <person name="Patil S."/>
            <person name="Petrosino J."/>
            <person name="Pham C."/>
            <person name="Pham P."/>
            <person name="Pu L.-L."/>
            <person name="Puazo M."/>
            <person name="Raj R."/>
            <person name="Reid J."/>
            <person name="Rouhana J."/>
            <person name="Saada N."/>
            <person name="Shang Y."/>
            <person name="Simmons D."/>
            <person name="Thornton R."/>
            <person name="Warren J."/>
            <person name="Weissenberger G."/>
            <person name="Zhang J."/>
            <person name="Zhang L."/>
            <person name="Zhou C."/>
            <person name="Zhu D."/>
            <person name="Muzny D."/>
            <person name="Worley K."/>
            <person name="Gibbs R."/>
        </authorList>
    </citation>
    <scope>NUCLEOTIDE SEQUENCE [LARGE SCALE GENOMIC DNA]</scope>
    <source>
        <strain evidence="2 3">ATCC 49957</strain>
    </source>
</reference>
<feature type="compositionally biased region" description="Low complexity" evidence="1">
    <location>
        <begin position="49"/>
        <end position="61"/>
    </location>
</feature>
<feature type="compositionally biased region" description="Basic and acidic residues" evidence="1">
    <location>
        <begin position="17"/>
        <end position="37"/>
    </location>
</feature>
<feature type="region of interest" description="Disordered" evidence="1">
    <location>
        <begin position="301"/>
        <end position="341"/>
    </location>
</feature>
<sequence>NSAGQPEGRGQRQGQRARAEQPVRRQRQQAEQHGAERRQRRQQRRDQQHAAAGQGQQQQGMPRRRIGLGHRHRHPHPPAGLARGDMRHQQRLAADREGGPDPLPGQGVALRLGRDAAAEMLRVVGRAGDDPPLAIDQGGDPARRQQRLLQHGAELAGGELQLQQVAQPPVAQHRHHQEHGEAAAGQRHQAGARRLPGLRHLLGQQGHGADAARGLGLGGVGRGGGRAQPDLAAQQPLHRQGLALEGRQVGQLRQVQGRALGQHLQRRDLAGQLLLQHRHQPVGGAQRVLVQVALAVLERDPGEDAGQQQHRQQQRRAEQAQMEGQGPPEGTVEQAARESYHATPQALPRLAGLASRPASGRHCLGCCTPPLLRTGCYARSGLPPPYSTAR</sequence>
<evidence type="ECO:0000313" key="3">
    <source>
        <dbReference type="Proteomes" id="UP000005324"/>
    </source>
</evidence>
<feature type="compositionally biased region" description="Gly residues" evidence="1">
    <location>
        <begin position="215"/>
        <end position="226"/>
    </location>
</feature>
<dbReference type="EMBL" id="ADVL01000066">
    <property type="protein sequence ID" value="EFH13430.1"/>
    <property type="molecule type" value="Genomic_DNA"/>
</dbReference>
<feature type="non-terminal residue" evidence="2">
    <location>
        <position position="1"/>
    </location>
</feature>
<dbReference type="Proteomes" id="UP000005324">
    <property type="component" value="Unassembled WGS sequence"/>
</dbReference>
<organism evidence="2 3">
    <name type="scientific">Pseudoroseomonas cervicalis ATCC 49957</name>
    <dbReference type="NCBI Taxonomy" id="525371"/>
    <lineage>
        <taxon>Bacteria</taxon>
        <taxon>Pseudomonadati</taxon>
        <taxon>Pseudomonadota</taxon>
        <taxon>Alphaproteobacteria</taxon>
        <taxon>Acetobacterales</taxon>
        <taxon>Roseomonadaceae</taxon>
        <taxon>Roseomonas</taxon>
    </lineage>
</organism>